<evidence type="ECO:0000256" key="1">
    <source>
        <dbReference type="ARBA" id="ARBA00004265"/>
    </source>
</evidence>
<evidence type="ECO:0000313" key="23">
    <source>
        <dbReference type="Proteomes" id="UP000694560"/>
    </source>
</evidence>
<comment type="function">
    <text evidence="18">Pore-forming protein involved in both innate and adaptive immunity. Plays a central role in antigen cross-presentation in dendritic cells by forming a pore in antigen-containing compartments, thereby promoting delivery of antigens for cross-presentation. Also involved in innate immune response following bacterial infection; shows antibacterial activity against a wide spectrum of Gram-positive, Gram-negative and acid-fast bacteria. Reduces the viability of the intracytosolic pathogen L.monocytogenes by inhibiting acidification of the phagocytic vacuole of host cells which restricts bacterial translocation from the vacuole to the cytosol. Required for the antibacterial activity of reactive oxygen species and nitric oxide.</text>
</comment>
<dbReference type="GO" id="GO:0042742">
    <property type="term" value="P:defense response to bacterium"/>
    <property type="evidence" value="ECO:0007669"/>
    <property type="project" value="TreeGrafter"/>
</dbReference>
<evidence type="ECO:0000256" key="9">
    <source>
        <dbReference type="ARBA" id="ARBA00022859"/>
    </source>
</evidence>
<protein>
    <recommendedName>
        <fullName evidence="3">Macrophage-expressed gene 1 protein</fullName>
    </recommendedName>
    <alternativeName>
        <fullName evidence="16">Perforin-2</fullName>
    </alternativeName>
</protein>
<dbReference type="PROSITE" id="PS51412">
    <property type="entry name" value="MACPF_2"/>
    <property type="match status" value="1"/>
</dbReference>
<evidence type="ECO:0000259" key="21">
    <source>
        <dbReference type="PROSITE" id="PS51412"/>
    </source>
</evidence>
<evidence type="ECO:0000256" key="13">
    <source>
        <dbReference type="ARBA" id="ARBA00023157"/>
    </source>
</evidence>
<dbReference type="Proteomes" id="UP000694560">
    <property type="component" value="Unplaced"/>
</dbReference>
<sequence>FNCFLPKPCSTCPVLLQLMASQELSSSSGFGVCSRSLKLSRLEVLPGGGWDNLRNLDMGRVINLGYSQCKTTEDGSYIIPDEIFTIPRKQSHLDINSEIIESWKDYQSVTSASINLELSLFSAINGKFSSDFHRTKTQQVRDRSVTTRVQVRNLVYTAKVDPEAALDEAFKKQLLAIASHLENNQTQMADFLAEVLVLNYGTHAITSVDAGAALVQEDQIKATFLKDSWATHSAVTAAAGAIFHGIVSLGMKESLDAGSDFTKRYLENRTNSRVESIGGTPFYPGITLKAWQERIQNQLVALDRAGLPLHFFIKPGTVPELPAPTVRRVARRVELAIHRYYTFNTAPGCTDPSSPNFNFHANTDDGSCQGTGANFTFGGVFQECAGLAGPDAGALCRALEQKNPLTGAFSCPAAYTPVLLGVQEREEGHSHLECHNKCVLGIFCHRECQDVFWLSRVRFSAYWCAASGPVAPNSGYLFGGLFSTHSANPLTGAQSCPSGHFPLRLFGELSVCVSQDYEAGAEYAVPFGGFFSCQAGNPLAGRHQGTAGDPHAKGCPPGFSQHLALISDSCQVQFCVQAGLLTGVRCRPPACRPSPGSHVWRLARPDEAKHVAGVTAAVLAGLATVLGTAWYGRRRPSKAQAPRGAGRHPQSPGTHFPHPYHPHSPTHTSLQAQPLPTPHRPPSPPDPPKSLSMGRKGNSSHPTYTWPHGDPQVTALPWGRALSGRGGPTAPVPASARLQHLVFSQAAPPDAPPICTYIRQNPKTRGI</sequence>
<keyword evidence="6 20" id="KW-0812">Transmembrane</keyword>
<feature type="compositionally biased region" description="Pro residues" evidence="19">
    <location>
        <begin position="675"/>
        <end position="688"/>
    </location>
</feature>
<dbReference type="PANTHER" id="PTHR31463">
    <property type="entry name" value="MACROPHAGE-EXPRESSED GENE 1 PROTEIN"/>
    <property type="match status" value="1"/>
</dbReference>
<keyword evidence="14" id="KW-0325">Glycoprotein</keyword>
<evidence type="ECO:0000256" key="10">
    <source>
        <dbReference type="ARBA" id="ARBA00022989"/>
    </source>
</evidence>
<evidence type="ECO:0000256" key="8">
    <source>
        <dbReference type="ARBA" id="ARBA00022843"/>
    </source>
</evidence>
<evidence type="ECO:0000256" key="7">
    <source>
        <dbReference type="ARBA" id="ARBA00022729"/>
    </source>
</evidence>
<feature type="transmembrane region" description="Helical" evidence="20">
    <location>
        <begin position="611"/>
        <end position="631"/>
    </location>
</feature>
<evidence type="ECO:0000256" key="4">
    <source>
        <dbReference type="ARBA" id="ARBA00022452"/>
    </source>
</evidence>
<dbReference type="InterPro" id="IPR039707">
    <property type="entry name" value="MPEG1"/>
</dbReference>
<comment type="function">
    <text evidence="17">Pore-forming protein that plays a central role in antigen cross-presentation in dendritic cells by mediating delivery of antigens for cross-presentation. Dendritic cells bridge innate and adaptive immunity by capturing exogenous antigens on MHC class-I molecules and presenting them to naive CD8(+) T-cells. Acts by forming a pore in antigen-containing compartments, promoting the release of antigens into the cytosol, enabling generation of MHCI:peptide complexes and T-cell priming.</text>
</comment>
<evidence type="ECO:0000256" key="17">
    <source>
        <dbReference type="ARBA" id="ARBA00045657"/>
    </source>
</evidence>
<evidence type="ECO:0000256" key="2">
    <source>
        <dbReference type="ARBA" id="ARBA00007256"/>
    </source>
</evidence>
<feature type="region of interest" description="Disordered" evidence="19">
    <location>
        <begin position="633"/>
        <end position="733"/>
    </location>
</feature>
<keyword evidence="13" id="KW-1015">Disulfide bond</keyword>
<reference evidence="22" key="1">
    <citation type="submission" date="2025-08" db="UniProtKB">
        <authorList>
            <consortium name="Ensembl"/>
        </authorList>
    </citation>
    <scope>IDENTIFICATION</scope>
</reference>
<dbReference type="Pfam" id="PF01823">
    <property type="entry name" value="MACPF"/>
    <property type="match status" value="1"/>
</dbReference>
<evidence type="ECO:0000256" key="6">
    <source>
        <dbReference type="ARBA" id="ARBA00022692"/>
    </source>
</evidence>
<name>A0A8C5T9B7_9PASS</name>
<keyword evidence="23" id="KW-1185">Reference proteome</keyword>
<dbReference type="Ensembl" id="ENSMCST00000004720.1">
    <property type="protein sequence ID" value="ENSMCSP00000004613.1"/>
    <property type="gene ID" value="ENSMCSG00000003181.1"/>
</dbReference>
<evidence type="ECO:0000256" key="18">
    <source>
        <dbReference type="ARBA" id="ARBA00045689"/>
    </source>
</evidence>
<reference evidence="22" key="2">
    <citation type="submission" date="2025-09" db="UniProtKB">
        <authorList>
            <consortium name="Ensembl"/>
        </authorList>
    </citation>
    <scope>IDENTIFICATION</scope>
</reference>
<dbReference type="SMART" id="SM00457">
    <property type="entry name" value="MACPF"/>
    <property type="match status" value="1"/>
</dbReference>
<evidence type="ECO:0000256" key="12">
    <source>
        <dbReference type="ARBA" id="ARBA00023136"/>
    </source>
</evidence>
<evidence type="ECO:0000256" key="14">
    <source>
        <dbReference type="ARBA" id="ARBA00023180"/>
    </source>
</evidence>
<keyword evidence="11" id="KW-1064">Adaptive immunity</keyword>
<dbReference type="OrthoDB" id="5950457at2759"/>
<dbReference type="InterPro" id="IPR020864">
    <property type="entry name" value="MACPF"/>
</dbReference>
<keyword evidence="8" id="KW-0832">Ubl conjugation</keyword>
<dbReference type="PANTHER" id="PTHR31463:SF4">
    <property type="entry name" value="MACROPHAGE-EXPRESSED GENE 1 PROTEIN"/>
    <property type="match status" value="1"/>
</dbReference>
<keyword evidence="10 20" id="KW-1133">Transmembrane helix</keyword>
<keyword evidence="12 20" id="KW-0472">Membrane</keyword>
<dbReference type="GO" id="GO:0030670">
    <property type="term" value="C:phagocytic vesicle membrane"/>
    <property type="evidence" value="ECO:0007669"/>
    <property type="project" value="UniProtKB-SubCell"/>
</dbReference>
<evidence type="ECO:0000256" key="15">
    <source>
        <dbReference type="ARBA" id="ARBA00023329"/>
    </source>
</evidence>
<evidence type="ECO:0000256" key="20">
    <source>
        <dbReference type="SAM" id="Phobius"/>
    </source>
</evidence>
<keyword evidence="9" id="KW-0391">Immunity</keyword>
<evidence type="ECO:0000256" key="5">
    <source>
        <dbReference type="ARBA" id="ARBA00022588"/>
    </source>
</evidence>
<dbReference type="GO" id="GO:0045087">
    <property type="term" value="P:innate immune response"/>
    <property type="evidence" value="ECO:0007669"/>
    <property type="project" value="UniProtKB-KW"/>
</dbReference>
<evidence type="ECO:0000256" key="16">
    <source>
        <dbReference type="ARBA" id="ARBA00030728"/>
    </source>
</evidence>
<accession>A0A8C5T9B7</accession>
<dbReference type="AlphaFoldDB" id="A0A8C5T9B7"/>
<organism evidence="22 23">
    <name type="scientific">Malurus cyaneus samueli</name>
    <dbReference type="NCBI Taxonomy" id="2593467"/>
    <lineage>
        <taxon>Eukaryota</taxon>
        <taxon>Metazoa</taxon>
        <taxon>Chordata</taxon>
        <taxon>Craniata</taxon>
        <taxon>Vertebrata</taxon>
        <taxon>Euteleostomi</taxon>
        <taxon>Archelosauria</taxon>
        <taxon>Archosauria</taxon>
        <taxon>Dinosauria</taxon>
        <taxon>Saurischia</taxon>
        <taxon>Theropoda</taxon>
        <taxon>Coelurosauria</taxon>
        <taxon>Aves</taxon>
        <taxon>Neognathae</taxon>
        <taxon>Neoaves</taxon>
        <taxon>Telluraves</taxon>
        <taxon>Australaves</taxon>
        <taxon>Passeriformes</taxon>
        <taxon>Meliphagoidea</taxon>
        <taxon>Maluridae</taxon>
        <taxon>Malurus</taxon>
    </lineage>
</organism>
<keyword evidence="15" id="KW-0968">Cytoplasmic vesicle</keyword>
<dbReference type="CDD" id="cd22579">
    <property type="entry name" value="MPEG1_P2"/>
    <property type="match status" value="1"/>
</dbReference>
<comment type="similarity">
    <text evidence="2">Belongs to the MPEG1 family.</text>
</comment>
<keyword evidence="5" id="KW-0399">Innate immunity</keyword>
<dbReference type="GO" id="GO:0002250">
    <property type="term" value="P:adaptive immune response"/>
    <property type="evidence" value="ECO:0007669"/>
    <property type="project" value="UniProtKB-KW"/>
</dbReference>
<evidence type="ECO:0000256" key="11">
    <source>
        <dbReference type="ARBA" id="ARBA00023130"/>
    </source>
</evidence>
<evidence type="ECO:0000256" key="3">
    <source>
        <dbReference type="ARBA" id="ARBA00021365"/>
    </source>
</evidence>
<evidence type="ECO:0000313" key="22">
    <source>
        <dbReference type="Ensembl" id="ENSMCSP00000004613.1"/>
    </source>
</evidence>
<proteinExistence type="inferred from homology"/>
<comment type="subcellular location">
    <subcellularLocation>
        <location evidence="1">Cytoplasmic vesicle</location>
        <location evidence="1">Phagosome membrane</location>
        <topology evidence="1">Multi-pass membrane protein</topology>
    </subcellularLocation>
</comment>
<keyword evidence="4" id="KW-1134">Transmembrane beta strand</keyword>
<evidence type="ECO:0000256" key="19">
    <source>
        <dbReference type="SAM" id="MobiDB-lite"/>
    </source>
</evidence>
<keyword evidence="7" id="KW-0732">Signal</keyword>
<feature type="domain" description="MACPF" evidence="21">
    <location>
        <begin position="29"/>
        <end position="344"/>
    </location>
</feature>